<feature type="coiled-coil region" evidence="7">
    <location>
        <begin position="4"/>
        <end position="31"/>
    </location>
</feature>
<dbReference type="InterPro" id="IPR004358">
    <property type="entry name" value="Sig_transdc_His_kin-like_C"/>
</dbReference>
<evidence type="ECO:0000256" key="6">
    <source>
        <dbReference type="PROSITE-ProRule" id="PRU00169"/>
    </source>
</evidence>
<reference evidence="10" key="1">
    <citation type="submission" date="2021-11" db="EMBL/GenBank/DDBJ databases">
        <authorList>
            <person name="Rodrigo-Torres L."/>
            <person name="Arahal R. D."/>
            <person name="Lucena T."/>
        </authorList>
    </citation>
    <scope>NUCLEOTIDE SEQUENCE</scope>
    <source>
        <strain evidence="10">CECT 7928</strain>
    </source>
</reference>
<accession>A0ABN8DX67</accession>
<keyword evidence="5" id="KW-0902">Two-component regulatory system</keyword>
<evidence type="ECO:0000256" key="7">
    <source>
        <dbReference type="SAM" id="Coils"/>
    </source>
</evidence>
<evidence type="ECO:0000259" key="9">
    <source>
        <dbReference type="PROSITE" id="PS50110"/>
    </source>
</evidence>
<dbReference type="EMBL" id="CAKLDM010000001">
    <property type="protein sequence ID" value="CAH0536140.1"/>
    <property type="molecule type" value="Genomic_DNA"/>
</dbReference>
<keyword evidence="11" id="KW-1185">Reference proteome</keyword>
<comment type="caution">
    <text evidence="10">The sequence shown here is derived from an EMBL/GenBank/DDBJ whole genome shotgun (WGS) entry which is preliminary data.</text>
</comment>
<evidence type="ECO:0000313" key="10">
    <source>
        <dbReference type="EMBL" id="CAH0536140.1"/>
    </source>
</evidence>
<protein>
    <recommendedName>
        <fullName evidence="2">histidine kinase</fullName>
        <ecNumber evidence="2">2.7.13.3</ecNumber>
    </recommendedName>
</protein>
<dbReference type="Gene3D" id="1.10.287.130">
    <property type="match status" value="1"/>
</dbReference>
<dbReference type="Pfam" id="PF02518">
    <property type="entry name" value="HATPase_c"/>
    <property type="match status" value="1"/>
</dbReference>
<dbReference type="PROSITE" id="PS50110">
    <property type="entry name" value="RESPONSE_REGULATORY"/>
    <property type="match status" value="1"/>
</dbReference>
<sequence length="568" mass="64104">MAGNSPLERKLEREKAARKEAEKLLDNKSRELYESNQHLEMALRHLKKQTLSDLKKFEFEELIDRTLIQFGRSFLSHQLDEAQIRTFLTTLSSAEVIASTYLRLDVDVLPDLPVCEYGIKPFVENLGQHLEDSKETVFWLEDVLHIPINIDSEFVGELLFKISLGEIKREFVVSQMELVAELFCSAISRQKMITATIEARKRAESSEKSIKEFVAMINHELRTPLNGLLGSAELLSGTQLSPQQGNYLTNLKSSGDLLRAIINDLLDFSKMSADMMELIPSKFGWTQLESMLTGIFSIKAAEQQIEFNIEKESAIPTHFIGDFERVSQVLVNIVGNAIKFTEKGSVDLSFAWEMTVLKCQVKDTGIGIPKDAQPNLFNPFVQADRSSNRHHEGTGLGLAICKQLIDLMHGSISFDSEPGSGTTFYLSIPLIVSEDDEELELVGPSDTKDIDQLSILVVDDIRMNQIIINQMLQKLDIRPDISNNGVEAIEAVENNSYDIIFMDCRMPEMDGFEATEMLRKKGYETPIIALTAATTLSERERCVECGMNDILTKPYTGQDLQEMLRKWS</sequence>
<dbReference type="CDD" id="cd16922">
    <property type="entry name" value="HATPase_EvgS-ArcB-TorS-like"/>
    <property type="match status" value="1"/>
</dbReference>
<dbReference type="PRINTS" id="PR00344">
    <property type="entry name" value="BCTRLSENSOR"/>
</dbReference>
<dbReference type="SUPFAM" id="SSF55874">
    <property type="entry name" value="ATPase domain of HSP90 chaperone/DNA topoisomerase II/histidine kinase"/>
    <property type="match status" value="1"/>
</dbReference>
<dbReference type="Pfam" id="PF00512">
    <property type="entry name" value="HisKA"/>
    <property type="match status" value="1"/>
</dbReference>
<name>A0ABN8DX67_9VIBR</name>
<evidence type="ECO:0000256" key="4">
    <source>
        <dbReference type="ARBA" id="ARBA00022801"/>
    </source>
</evidence>
<comment type="catalytic activity">
    <reaction evidence="1">
        <text>ATP + protein L-histidine = ADP + protein N-phospho-L-histidine.</text>
        <dbReference type="EC" id="2.7.13.3"/>
    </reaction>
</comment>
<dbReference type="InterPro" id="IPR001789">
    <property type="entry name" value="Sig_transdc_resp-reg_receiver"/>
</dbReference>
<dbReference type="PROSITE" id="PS50109">
    <property type="entry name" value="HIS_KIN"/>
    <property type="match status" value="1"/>
</dbReference>
<feature type="domain" description="Histidine kinase" evidence="8">
    <location>
        <begin position="216"/>
        <end position="432"/>
    </location>
</feature>
<dbReference type="EC" id="2.7.13.3" evidence="2"/>
<dbReference type="PANTHER" id="PTHR45339:SF1">
    <property type="entry name" value="HYBRID SIGNAL TRANSDUCTION HISTIDINE KINASE J"/>
    <property type="match status" value="1"/>
</dbReference>
<dbReference type="CDD" id="cd00082">
    <property type="entry name" value="HisKA"/>
    <property type="match status" value="1"/>
</dbReference>
<dbReference type="SMART" id="SM00448">
    <property type="entry name" value="REC"/>
    <property type="match status" value="1"/>
</dbReference>
<evidence type="ECO:0000256" key="1">
    <source>
        <dbReference type="ARBA" id="ARBA00000085"/>
    </source>
</evidence>
<dbReference type="RefSeq" id="WP_237359642.1">
    <property type="nucleotide sequence ID" value="NZ_CAKLDM010000001.1"/>
</dbReference>
<organism evidence="10 11">
    <name type="scientific">Vibrio marisflavi CECT 7928</name>
    <dbReference type="NCBI Taxonomy" id="634439"/>
    <lineage>
        <taxon>Bacteria</taxon>
        <taxon>Pseudomonadati</taxon>
        <taxon>Pseudomonadota</taxon>
        <taxon>Gammaproteobacteria</taxon>
        <taxon>Vibrionales</taxon>
        <taxon>Vibrionaceae</taxon>
        <taxon>Vibrio</taxon>
    </lineage>
</organism>
<dbReference type="Gene3D" id="3.40.50.2300">
    <property type="match status" value="1"/>
</dbReference>
<dbReference type="Gene3D" id="3.30.565.10">
    <property type="entry name" value="Histidine kinase-like ATPase, C-terminal domain"/>
    <property type="match status" value="1"/>
</dbReference>
<evidence type="ECO:0000259" key="8">
    <source>
        <dbReference type="PROSITE" id="PS50109"/>
    </source>
</evidence>
<gene>
    <name evidence="10" type="primary">rcsC_3</name>
    <name evidence="10" type="ORF">VMF7928_00234</name>
</gene>
<evidence type="ECO:0000256" key="3">
    <source>
        <dbReference type="ARBA" id="ARBA00022553"/>
    </source>
</evidence>
<dbReference type="GO" id="GO:0004673">
    <property type="term" value="F:protein histidine kinase activity"/>
    <property type="evidence" value="ECO:0007669"/>
    <property type="project" value="UniProtKB-EC"/>
</dbReference>
<dbReference type="PANTHER" id="PTHR45339">
    <property type="entry name" value="HYBRID SIGNAL TRANSDUCTION HISTIDINE KINASE J"/>
    <property type="match status" value="1"/>
</dbReference>
<dbReference type="Pfam" id="PF00072">
    <property type="entry name" value="Response_reg"/>
    <property type="match status" value="1"/>
</dbReference>
<proteinExistence type="predicted"/>
<dbReference type="CDD" id="cd17546">
    <property type="entry name" value="REC_hyHK_CKI1_RcsC-like"/>
    <property type="match status" value="1"/>
</dbReference>
<evidence type="ECO:0000256" key="2">
    <source>
        <dbReference type="ARBA" id="ARBA00012438"/>
    </source>
</evidence>
<dbReference type="SUPFAM" id="SSF52172">
    <property type="entry name" value="CheY-like"/>
    <property type="match status" value="1"/>
</dbReference>
<evidence type="ECO:0000313" key="11">
    <source>
        <dbReference type="Proteomes" id="UP000838748"/>
    </source>
</evidence>
<dbReference type="InterPro" id="IPR036097">
    <property type="entry name" value="HisK_dim/P_sf"/>
</dbReference>
<dbReference type="InterPro" id="IPR003661">
    <property type="entry name" value="HisK_dim/P_dom"/>
</dbReference>
<keyword evidence="10" id="KW-0808">Transferase</keyword>
<feature type="domain" description="Response regulatory" evidence="9">
    <location>
        <begin position="454"/>
        <end position="568"/>
    </location>
</feature>
<dbReference type="Proteomes" id="UP000838748">
    <property type="component" value="Unassembled WGS sequence"/>
</dbReference>
<dbReference type="SMART" id="SM00388">
    <property type="entry name" value="HisKA"/>
    <property type="match status" value="1"/>
</dbReference>
<feature type="modified residue" description="4-aspartylphosphate" evidence="6">
    <location>
        <position position="503"/>
    </location>
</feature>
<dbReference type="SMART" id="SM00387">
    <property type="entry name" value="HATPase_c"/>
    <property type="match status" value="1"/>
</dbReference>
<keyword evidence="7" id="KW-0175">Coiled coil</keyword>
<dbReference type="InterPro" id="IPR011006">
    <property type="entry name" value="CheY-like_superfamily"/>
</dbReference>
<keyword evidence="3 6" id="KW-0597">Phosphoprotein</keyword>
<dbReference type="InterPro" id="IPR036890">
    <property type="entry name" value="HATPase_C_sf"/>
</dbReference>
<dbReference type="InterPro" id="IPR003594">
    <property type="entry name" value="HATPase_dom"/>
</dbReference>
<dbReference type="SUPFAM" id="SSF47384">
    <property type="entry name" value="Homodimeric domain of signal transducing histidine kinase"/>
    <property type="match status" value="1"/>
</dbReference>
<keyword evidence="10" id="KW-0418">Kinase</keyword>
<evidence type="ECO:0000256" key="5">
    <source>
        <dbReference type="ARBA" id="ARBA00023012"/>
    </source>
</evidence>
<keyword evidence="4" id="KW-0378">Hydrolase</keyword>
<dbReference type="InterPro" id="IPR005467">
    <property type="entry name" value="His_kinase_dom"/>
</dbReference>